<dbReference type="Gene3D" id="2.10.80.10">
    <property type="entry name" value="Lipase, subunit A"/>
    <property type="match status" value="1"/>
</dbReference>
<sequence>MKYQKIILAFAVVFLICQMASSKECTTDMDCSDKQCCLEKDGARKCSALSKKGSQCTEPGTELHPDHCPCKSGLTCSESGGMLKCMKM</sequence>
<organism evidence="2 3">
    <name type="scientific">Stegodyphus mimosarum</name>
    <name type="common">African social velvet spider</name>
    <dbReference type="NCBI Taxonomy" id="407821"/>
    <lineage>
        <taxon>Eukaryota</taxon>
        <taxon>Metazoa</taxon>
        <taxon>Ecdysozoa</taxon>
        <taxon>Arthropoda</taxon>
        <taxon>Chelicerata</taxon>
        <taxon>Arachnida</taxon>
        <taxon>Araneae</taxon>
        <taxon>Araneomorphae</taxon>
        <taxon>Entelegynae</taxon>
        <taxon>Eresoidea</taxon>
        <taxon>Eresidae</taxon>
        <taxon>Stegodyphus</taxon>
    </lineage>
</organism>
<keyword evidence="1" id="KW-0732">Signal</keyword>
<keyword evidence="3" id="KW-1185">Reference proteome</keyword>
<reference evidence="2 3" key="1">
    <citation type="submission" date="2013-11" db="EMBL/GenBank/DDBJ databases">
        <title>Genome sequencing of Stegodyphus mimosarum.</title>
        <authorList>
            <person name="Bechsgaard J."/>
        </authorList>
    </citation>
    <scope>NUCLEOTIDE SEQUENCE [LARGE SCALE GENOMIC DNA]</scope>
</reference>
<dbReference type="AlphaFoldDB" id="A0A087TJ05"/>
<accession>A0A087TJ05</accession>
<evidence type="ECO:0000313" key="3">
    <source>
        <dbReference type="Proteomes" id="UP000054359"/>
    </source>
</evidence>
<evidence type="ECO:0000313" key="2">
    <source>
        <dbReference type="EMBL" id="KFM65094.1"/>
    </source>
</evidence>
<dbReference type="Proteomes" id="UP000054359">
    <property type="component" value="Unassembled WGS sequence"/>
</dbReference>
<dbReference type="EMBL" id="KK115423">
    <property type="protein sequence ID" value="KFM65094.1"/>
    <property type="molecule type" value="Genomic_DNA"/>
</dbReference>
<feature type="non-terminal residue" evidence="2">
    <location>
        <position position="88"/>
    </location>
</feature>
<feature type="chain" id="PRO_5001829680" description="Prokineticin domain-containing protein" evidence="1">
    <location>
        <begin position="23"/>
        <end position="88"/>
    </location>
</feature>
<proteinExistence type="predicted"/>
<name>A0A087TJ05_STEMI</name>
<feature type="signal peptide" evidence="1">
    <location>
        <begin position="1"/>
        <end position="22"/>
    </location>
</feature>
<evidence type="ECO:0008006" key="4">
    <source>
        <dbReference type="Google" id="ProtNLM"/>
    </source>
</evidence>
<gene>
    <name evidence="2" type="ORF">X975_10257</name>
</gene>
<protein>
    <recommendedName>
        <fullName evidence="4">Prokineticin domain-containing protein</fullName>
    </recommendedName>
</protein>
<evidence type="ECO:0000256" key="1">
    <source>
        <dbReference type="SAM" id="SignalP"/>
    </source>
</evidence>